<organism evidence="3 4">
    <name type="scientific">Aureibacter tunicatorum</name>
    <dbReference type="NCBI Taxonomy" id="866807"/>
    <lineage>
        <taxon>Bacteria</taxon>
        <taxon>Pseudomonadati</taxon>
        <taxon>Bacteroidota</taxon>
        <taxon>Cytophagia</taxon>
        <taxon>Cytophagales</taxon>
        <taxon>Persicobacteraceae</taxon>
        <taxon>Aureibacter</taxon>
    </lineage>
</organism>
<dbReference type="InterPro" id="IPR049052">
    <property type="entry name" value="nSTAND1"/>
</dbReference>
<proteinExistence type="predicted"/>
<dbReference type="SMART" id="SM00320">
    <property type="entry name" value="WD40"/>
    <property type="match status" value="4"/>
</dbReference>
<dbReference type="Pfam" id="PF20703">
    <property type="entry name" value="nSTAND1"/>
    <property type="match status" value="1"/>
</dbReference>
<protein>
    <submittedName>
        <fullName evidence="3">Glucan-binding YG repeat protein</fullName>
    </submittedName>
</protein>
<feature type="domain" description="Novel STAND NTPase 1" evidence="2">
    <location>
        <begin position="12"/>
        <end position="433"/>
    </location>
</feature>
<evidence type="ECO:0000256" key="1">
    <source>
        <dbReference type="SAM" id="Coils"/>
    </source>
</evidence>
<evidence type="ECO:0000313" key="4">
    <source>
        <dbReference type="Proteomes" id="UP001185092"/>
    </source>
</evidence>
<dbReference type="InterPro" id="IPR001680">
    <property type="entry name" value="WD40_rpt"/>
</dbReference>
<sequence length="1002" mass="114759">MSAEKGKKISNPYKGLFSYTQEDKQFYFGNEIFINRLIIQIRNNRFSTLIGGKYSGKSSIVSAGLIPKINSLKNTSKERWNILNVSIDHDIKANLSKKLHGLITGNTKADPSLLIEINETLSKDNDALIKIFQKFSFEKDEKVLLILDQFEKLFDLKHSNKISEDNRNFINQLINLSTQDIIPVHILNVIQTDYLELSTIIPGLSEKINKSQVIMPPFSLTDFKNIIKNPAELVDLRIEQTLQDTIIDDLEGETFQLSKLSYTLFKLIENFEQTKKPEETIITEKYYTSISGLKLSMNHFFEKRFNALEEDQQKATEHIFKRILPLVSDANQLPQASLEELSKLTELKIEEIYELLSNFTDKENFLVESTNENIEDDLASFNNEDNINALAKVSLRNIALIEESPRLKNWIKEEELSSNIYLRLSKDCLEYKDGASSLYKDPELEIARDWMVKNKPTKQWSTRYNDNFEQSIEFLQESQRVFDQEVKEKELEQVRRIKKARIFAGTIAILSLIPIFLSIYAIKEKVKSHKSELKALKIMGLAQESRNRAIQAEQDAINLQKKTEQEKKIAYEAMFNAQKAKNQAFIAQKSAENANKIANEKAEEAKQARVEAESAKNLALRSKAEADTLRYQDQIKINVLQALRNPDLDYKDLRKIMIDTYQLNQIYNDGYESGELYLALRNAVNKSTNINLDYNNENRPTLCIAVDSVSGMVITGDEYGVIKGYRSVPSGLQEILSYKLDASIKSVALDVNKKYIFAGSEQGELFAINIQNQNNKKKVVKSKTKLPEEIINQIFVSQTDIDQNILAVTQEHIHLFKFIDDEIIYARIVEVGKNTATPFIEEGSYIVGNSNLYLYDLANKNEKPKPFIKIGKRISCISYDSLSNIIAVGCENGEVLVIDINNKSKELLHKHKSAVTGIVLNHNDGSMNIISTSYDNFLNFRKMDEKISRVSSFDINSSQGWVLASNQAKDNNYFYTIGRANDLKIWFADIDDMYKFLLKNEI</sequence>
<keyword evidence="4" id="KW-1185">Reference proteome</keyword>
<name>A0AAE3XS14_9BACT</name>
<keyword evidence="1" id="KW-0175">Coiled coil</keyword>
<gene>
    <name evidence="3" type="ORF">HNQ88_004800</name>
</gene>
<dbReference type="AlphaFoldDB" id="A0AAE3XS14"/>
<accession>A0AAE3XS14</accession>
<dbReference type="EMBL" id="JAVDQD010000010">
    <property type="protein sequence ID" value="MDR6241713.1"/>
    <property type="molecule type" value="Genomic_DNA"/>
</dbReference>
<dbReference type="Proteomes" id="UP001185092">
    <property type="component" value="Unassembled WGS sequence"/>
</dbReference>
<feature type="coiled-coil region" evidence="1">
    <location>
        <begin position="588"/>
        <end position="618"/>
    </location>
</feature>
<reference evidence="3" key="1">
    <citation type="submission" date="2023-07" db="EMBL/GenBank/DDBJ databases">
        <title>Genomic Encyclopedia of Type Strains, Phase IV (KMG-IV): sequencing the most valuable type-strain genomes for metagenomic binning, comparative biology and taxonomic classification.</title>
        <authorList>
            <person name="Goeker M."/>
        </authorList>
    </citation>
    <scope>NUCLEOTIDE SEQUENCE</scope>
    <source>
        <strain evidence="3">DSM 26174</strain>
    </source>
</reference>
<dbReference type="Gene3D" id="2.130.10.10">
    <property type="entry name" value="YVTN repeat-like/Quinoprotein amine dehydrogenase"/>
    <property type="match status" value="1"/>
</dbReference>
<evidence type="ECO:0000313" key="3">
    <source>
        <dbReference type="EMBL" id="MDR6241713.1"/>
    </source>
</evidence>
<dbReference type="InterPro" id="IPR036322">
    <property type="entry name" value="WD40_repeat_dom_sf"/>
</dbReference>
<dbReference type="InterPro" id="IPR027417">
    <property type="entry name" value="P-loop_NTPase"/>
</dbReference>
<dbReference type="SUPFAM" id="SSF52540">
    <property type="entry name" value="P-loop containing nucleoside triphosphate hydrolases"/>
    <property type="match status" value="1"/>
</dbReference>
<dbReference type="SUPFAM" id="SSF50978">
    <property type="entry name" value="WD40 repeat-like"/>
    <property type="match status" value="1"/>
</dbReference>
<dbReference type="InterPro" id="IPR015943">
    <property type="entry name" value="WD40/YVTN_repeat-like_dom_sf"/>
</dbReference>
<evidence type="ECO:0000259" key="2">
    <source>
        <dbReference type="Pfam" id="PF20703"/>
    </source>
</evidence>
<dbReference type="RefSeq" id="WP_309942734.1">
    <property type="nucleotide sequence ID" value="NZ_AP025308.1"/>
</dbReference>
<comment type="caution">
    <text evidence="3">The sequence shown here is derived from an EMBL/GenBank/DDBJ whole genome shotgun (WGS) entry which is preliminary data.</text>
</comment>